<reference evidence="1 2" key="1">
    <citation type="journal article" date="2012" name="Genome Biol.">
        <title>Sequencing three crocodilian genomes to illuminate the evolution of archosaurs and amniotes.</title>
        <authorList>
            <person name="St John J.A."/>
            <person name="Braun E.L."/>
            <person name="Isberg S.R."/>
            <person name="Miles L.G."/>
            <person name="Chong A.Y."/>
            <person name="Gongora J."/>
            <person name="Dalzell P."/>
            <person name="Moran C."/>
            <person name="Bed'hom B."/>
            <person name="Abzhanov A."/>
            <person name="Burgess S.C."/>
            <person name="Cooksey A.M."/>
            <person name="Castoe T.A."/>
            <person name="Crawford N.G."/>
            <person name="Densmore L.D."/>
            <person name="Drew J.C."/>
            <person name="Edwards S.V."/>
            <person name="Faircloth B.C."/>
            <person name="Fujita M.K."/>
            <person name="Greenwold M.J."/>
            <person name="Hoffmann F.G."/>
            <person name="Howard J.M."/>
            <person name="Iguchi T."/>
            <person name="Janes D.E."/>
            <person name="Khan S.Y."/>
            <person name="Kohno S."/>
            <person name="de Koning A.J."/>
            <person name="Lance S.L."/>
            <person name="McCarthy F.M."/>
            <person name="McCormack J.E."/>
            <person name="Merchant M.E."/>
            <person name="Peterson D.G."/>
            <person name="Pollock D.D."/>
            <person name="Pourmand N."/>
            <person name="Raney B.J."/>
            <person name="Roessler K.A."/>
            <person name="Sanford J.R."/>
            <person name="Sawyer R.H."/>
            <person name="Schmidt C.J."/>
            <person name="Triplett E.W."/>
            <person name="Tuberville T.D."/>
            <person name="Venegas-Anaya M."/>
            <person name="Howard J.T."/>
            <person name="Jarvis E.D."/>
            <person name="Guillette L.J.Jr."/>
            <person name="Glenn T.C."/>
            <person name="Green R.E."/>
            <person name="Ray D.A."/>
        </authorList>
    </citation>
    <scope>NUCLEOTIDE SEQUENCE [LARGE SCALE GENOMIC DNA]</scope>
    <source>
        <strain evidence="1">KSC_2009_1</strain>
    </source>
</reference>
<name>A0A151NRR4_ALLMI</name>
<dbReference type="EMBL" id="AKHW03002185">
    <property type="protein sequence ID" value="KYO39536.1"/>
    <property type="molecule type" value="Genomic_DNA"/>
</dbReference>
<keyword evidence="2" id="KW-1185">Reference proteome</keyword>
<evidence type="ECO:0000313" key="1">
    <source>
        <dbReference type="EMBL" id="KYO39536.1"/>
    </source>
</evidence>
<evidence type="ECO:0000313" key="2">
    <source>
        <dbReference type="Proteomes" id="UP000050525"/>
    </source>
</evidence>
<comment type="caution">
    <text evidence="1">The sequence shown here is derived from an EMBL/GenBank/DDBJ whole genome shotgun (WGS) entry which is preliminary data.</text>
</comment>
<organism evidence="1 2">
    <name type="scientific">Alligator mississippiensis</name>
    <name type="common">American alligator</name>
    <dbReference type="NCBI Taxonomy" id="8496"/>
    <lineage>
        <taxon>Eukaryota</taxon>
        <taxon>Metazoa</taxon>
        <taxon>Chordata</taxon>
        <taxon>Craniata</taxon>
        <taxon>Vertebrata</taxon>
        <taxon>Euteleostomi</taxon>
        <taxon>Archelosauria</taxon>
        <taxon>Archosauria</taxon>
        <taxon>Crocodylia</taxon>
        <taxon>Alligatoridae</taxon>
        <taxon>Alligatorinae</taxon>
        <taxon>Alligator</taxon>
    </lineage>
</organism>
<protein>
    <submittedName>
        <fullName evidence="1">Uncharacterized protein</fullName>
    </submittedName>
</protein>
<gene>
    <name evidence="1" type="ORF">Y1Q_0018633</name>
</gene>
<sequence length="127" mass="14619">MKKYMPQQSTSNKARRVRPRFWVGDPPGFVCHLPRDIPFTSLHVHGEQATLLEGTSQLSSRFMRLLHYITIPGSCIISRKEKIKTLICVLHYNDILHIAIGDRAQLDCQKYNELGVSRPLHVTPGRW</sequence>
<proteinExistence type="predicted"/>
<dbReference type="Proteomes" id="UP000050525">
    <property type="component" value="Unassembled WGS sequence"/>
</dbReference>
<dbReference type="AlphaFoldDB" id="A0A151NRR4"/>
<accession>A0A151NRR4</accession>